<evidence type="ECO:0008006" key="4">
    <source>
        <dbReference type="Google" id="ProtNLM"/>
    </source>
</evidence>
<accession>A0AAD7UTQ3</accession>
<dbReference type="EMBL" id="JARTCD010000118">
    <property type="protein sequence ID" value="KAJ8652121.1"/>
    <property type="molecule type" value="Genomic_DNA"/>
</dbReference>
<evidence type="ECO:0000256" key="1">
    <source>
        <dbReference type="SAM" id="SignalP"/>
    </source>
</evidence>
<keyword evidence="3" id="KW-1185">Reference proteome</keyword>
<evidence type="ECO:0000313" key="3">
    <source>
        <dbReference type="Proteomes" id="UP001234581"/>
    </source>
</evidence>
<name>A0AAD7UTQ3_9FUNG</name>
<proteinExistence type="predicted"/>
<dbReference type="AlphaFoldDB" id="A0AAD7UTQ3"/>
<sequence length="262" mass="29800">MLPLEILLHILSLLPLPCFASLYQVFPAAVVDEALRKALLIHQKNEGTPLIDLVSTNMYELAGPNTNEKNESWIPMYMTMIDMARRLIWLQPKPHQYFFKVEDAYVSHGKLVMRRSSSGTRDKQQQQQQRQHVLASLWDIRKQLPPARAGTFSGASEFVRHREQYQPLTILDKQQQCLFDACLTCGAGHRMDDSSSHRLTAKQLHGHDPPRPALARGYIRRAPSSFTAWSARDPCGYVLVEQVALTVPAFIELFTCTTTKKS</sequence>
<dbReference type="GeneID" id="83219653"/>
<keyword evidence="1" id="KW-0732">Signal</keyword>
<organism evidence="2 3">
    <name type="scientific">Lichtheimia ornata</name>
    <dbReference type="NCBI Taxonomy" id="688661"/>
    <lineage>
        <taxon>Eukaryota</taxon>
        <taxon>Fungi</taxon>
        <taxon>Fungi incertae sedis</taxon>
        <taxon>Mucoromycota</taxon>
        <taxon>Mucoromycotina</taxon>
        <taxon>Mucoromycetes</taxon>
        <taxon>Mucorales</taxon>
        <taxon>Lichtheimiaceae</taxon>
        <taxon>Lichtheimia</taxon>
    </lineage>
</organism>
<gene>
    <name evidence="2" type="ORF">O0I10_012272</name>
</gene>
<feature type="signal peptide" evidence="1">
    <location>
        <begin position="1"/>
        <end position="20"/>
    </location>
</feature>
<dbReference type="RefSeq" id="XP_058337035.1">
    <property type="nucleotide sequence ID" value="XM_058492212.1"/>
</dbReference>
<feature type="chain" id="PRO_5042178324" description="F-box domain-containing protein" evidence="1">
    <location>
        <begin position="21"/>
        <end position="262"/>
    </location>
</feature>
<protein>
    <recommendedName>
        <fullName evidence="4">F-box domain-containing protein</fullName>
    </recommendedName>
</protein>
<evidence type="ECO:0000313" key="2">
    <source>
        <dbReference type="EMBL" id="KAJ8652121.1"/>
    </source>
</evidence>
<dbReference type="Proteomes" id="UP001234581">
    <property type="component" value="Unassembled WGS sequence"/>
</dbReference>
<reference evidence="2 3" key="1">
    <citation type="submission" date="2023-03" db="EMBL/GenBank/DDBJ databases">
        <title>Genome sequence of Lichtheimia ornata CBS 291.66.</title>
        <authorList>
            <person name="Mohabir J.T."/>
            <person name="Shea T.P."/>
            <person name="Kurbessoian T."/>
            <person name="Berby B."/>
            <person name="Fontaine J."/>
            <person name="Livny J."/>
            <person name="Gnirke A."/>
            <person name="Stajich J.E."/>
            <person name="Cuomo C.A."/>
        </authorList>
    </citation>
    <scope>NUCLEOTIDE SEQUENCE [LARGE SCALE GENOMIC DNA]</scope>
    <source>
        <strain evidence="2">CBS 291.66</strain>
    </source>
</reference>
<comment type="caution">
    <text evidence="2">The sequence shown here is derived from an EMBL/GenBank/DDBJ whole genome shotgun (WGS) entry which is preliminary data.</text>
</comment>